<proteinExistence type="predicted"/>
<keyword evidence="1" id="KW-0150">Chloroplast</keyword>
<dbReference type="SUPFAM" id="SSF52833">
    <property type="entry name" value="Thioredoxin-like"/>
    <property type="match status" value="1"/>
</dbReference>
<dbReference type="RefSeq" id="YP_009496686.1">
    <property type="nucleotide sequence ID" value="NC_038001.1"/>
</dbReference>
<dbReference type="AlphaFoldDB" id="A0A2U9NQL0"/>
<organism evidence="1">
    <name type="scientific">Entomoneis sp</name>
    <dbReference type="NCBI Taxonomy" id="186043"/>
    <lineage>
        <taxon>Eukaryota</taxon>
        <taxon>Sar</taxon>
        <taxon>Stramenopiles</taxon>
        <taxon>Ochrophyta</taxon>
        <taxon>Bacillariophyta</taxon>
        <taxon>Bacillariophyceae</taxon>
        <taxon>Bacillariophycidae</taxon>
        <taxon>Entomoneidaceae</taxon>
        <taxon>Entomoneis</taxon>
    </lineage>
</organism>
<keyword evidence="1" id="KW-0934">Plastid</keyword>
<name>A0A2U9NQL0_9STRA</name>
<sequence length="89" mass="10442">MIQKGGISVFKGILFLIDKESVIQYYTVNNLFCGRTLNKLLQILQSIQNTKKSTSQICMVAYKYEVKTFYVFPLRSKVYFKTLYSHKKN</sequence>
<evidence type="ECO:0000313" key="1">
    <source>
        <dbReference type="EMBL" id="AWT39398.1"/>
    </source>
</evidence>
<accession>A0A2U9NQL0</accession>
<dbReference type="GeneID" id="36959088"/>
<dbReference type="Gene3D" id="3.40.30.10">
    <property type="entry name" value="Glutaredoxin"/>
    <property type="match status" value="1"/>
</dbReference>
<reference evidence="1" key="1">
    <citation type="journal article" date="2018" name="Adv. Bot. Res.">
        <title>Evolution of the Plastid Genomes in Diatoms.</title>
        <authorList>
            <person name="Yu M."/>
            <person name="Ashworth M.P."/>
            <person name="Hajrah N.H."/>
            <person name="Khiyami M.A."/>
            <person name="Sabir M.J."/>
            <person name="Alhebshi A.M."/>
            <person name="Al-Malki A.L."/>
            <person name="Sabir J.S.M."/>
            <person name="Theriot E.C."/>
            <person name="Jansen R.K."/>
        </authorList>
    </citation>
    <scope>NUCLEOTIDE SEQUENCE</scope>
</reference>
<gene>
    <name evidence="1" type="primary">ycf42</name>
</gene>
<protein>
    <submittedName>
        <fullName evidence="1">Uncharacterized protein</fullName>
    </submittedName>
</protein>
<geneLocation type="chloroplast" evidence="1"/>
<dbReference type="EMBL" id="MG755800">
    <property type="protein sequence ID" value="AWT39398.1"/>
    <property type="molecule type" value="Genomic_DNA"/>
</dbReference>
<dbReference type="InterPro" id="IPR036249">
    <property type="entry name" value="Thioredoxin-like_sf"/>
</dbReference>